<organism evidence="13 14">
    <name type="scientific">Cnephaeus nilssonii</name>
    <name type="common">Northern bat</name>
    <name type="synonym">Eptesicus nilssonii</name>
    <dbReference type="NCBI Taxonomy" id="3371016"/>
    <lineage>
        <taxon>Eukaryota</taxon>
        <taxon>Metazoa</taxon>
        <taxon>Chordata</taxon>
        <taxon>Craniata</taxon>
        <taxon>Vertebrata</taxon>
        <taxon>Euteleostomi</taxon>
        <taxon>Mammalia</taxon>
        <taxon>Eutheria</taxon>
        <taxon>Laurasiatheria</taxon>
        <taxon>Chiroptera</taxon>
        <taxon>Yangochiroptera</taxon>
        <taxon>Vespertilionidae</taxon>
        <taxon>Cnephaeus</taxon>
    </lineage>
</organism>
<sequence length="231" mass="26500">MAEQEPTAEQLAQIAAENEEDEHSVNYKPPAQKSIQEIQELDKDDESLRKYKEALLGRVAVSADPNVPNVVVTRLTLVCSTAPGPLELDLTGDLESFKKQSFVLKEGVEYRIKISFRVRRRLRRDQARLGLESLAEPHLGPSLQVNREIVSGMKYIQHTYRKGVKIDKTDYMVGSYGPRAEEYEFLTPMEEAPKGMLARGSYNIKSRFTDDDKTDHLSWEWNLTIKKEWKD</sequence>
<keyword evidence="7" id="KW-0007">Acetylation</keyword>
<dbReference type="SUPFAM" id="SSF81296">
    <property type="entry name" value="E set domains"/>
    <property type="match status" value="2"/>
</dbReference>
<evidence type="ECO:0000256" key="1">
    <source>
        <dbReference type="ARBA" id="ARBA00004496"/>
    </source>
</evidence>
<evidence type="ECO:0000256" key="6">
    <source>
        <dbReference type="ARBA" id="ARBA00022843"/>
    </source>
</evidence>
<comment type="similarity">
    <text evidence="2">Belongs to the Rho GDI family.</text>
</comment>
<dbReference type="InterPro" id="IPR024792">
    <property type="entry name" value="RhoGDI_dom_sf"/>
</dbReference>
<reference evidence="13" key="1">
    <citation type="submission" date="2023-06" db="EMBL/GenBank/DDBJ databases">
        <title>Reference genome for the Northern bat (Eptesicus nilssonii), a most northern bat species.</title>
        <authorList>
            <person name="Laine V.N."/>
            <person name="Pulliainen A.T."/>
            <person name="Lilley T.M."/>
        </authorList>
    </citation>
    <scope>NUCLEOTIDE SEQUENCE</scope>
    <source>
        <strain evidence="13">BLF_Eptnil</strain>
        <tissue evidence="13">Kidney</tissue>
    </source>
</reference>
<dbReference type="FunFam" id="2.70.50.30:FF:000004">
    <property type="entry name" value="Rho GDP-dissociation inhibitor 1"/>
    <property type="match status" value="1"/>
</dbReference>
<evidence type="ECO:0000256" key="4">
    <source>
        <dbReference type="ARBA" id="ARBA00022490"/>
    </source>
</evidence>
<evidence type="ECO:0000256" key="7">
    <source>
        <dbReference type="ARBA" id="ARBA00022990"/>
    </source>
</evidence>
<protein>
    <recommendedName>
        <fullName evidence="9">Rho GDP-dissociation inhibitor 1</fullName>
    </recommendedName>
    <alternativeName>
        <fullName evidence="10">Rho-GDI alpha</fullName>
    </alternativeName>
</protein>
<evidence type="ECO:0000256" key="2">
    <source>
        <dbReference type="ARBA" id="ARBA00009758"/>
    </source>
</evidence>
<dbReference type="GO" id="GO:0005096">
    <property type="term" value="F:GTPase activator activity"/>
    <property type="evidence" value="ECO:0007669"/>
    <property type="project" value="UniProtKB-KW"/>
</dbReference>
<evidence type="ECO:0000256" key="11">
    <source>
        <dbReference type="ARBA" id="ARBA00046570"/>
    </source>
</evidence>
<dbReference type="PANTHER" id="PTHR10980">
    <property type="entry name" value="RHO GDP-DISSOCIATION INHIBITOR"/>
    <property type="match status" value="1"/>
</dbReference>
<keyword evidence="5" id="KW-1017">Isopeptide bond</keyword>
<dbReference type="PANTHER" id="PTHR10980:SF9">
    <property type="entry name" value="RHO GDP-DISSOCIATION INHIBITOR 1"/>
    <property type="match status" value="1"/>
</dbReference>
<proteinExistence type="inferred from homology"/>
<dbReference type="Gene3D" id="2.70.50.30">
    <property type="entry name" value="Coagulation Factor XIII, subunit A, domain 1"/>
    <property type="match status" value="2"/>
</dbReference>
<dbReference type="EMBL" id="JAULJE010000020">
    <property type="protein sequence ID" value="KAK1330720.1"/>
    <property type="molecule type" value="Genomic_DNA"/>
</dbReference>
<evidence type="ECO:0000256" key="5">
    <source>
        <dbReference type="ARBA" id="ARBA00022499"/>
    </source>
</evidence>
<dbReference type="FunFam" id="2.70.50.30:FF:000003">
    <property type="entry name" value="Rho GDP-dissociation inhibitor 1"/>
    <property type="match status" value="1"/>
</dbReference>
<comment type="subcellular location">
    <subcellularLocation>
        <location evidence="1">Cytoplasm</location>
    </subcellularLocation>
</comment>
<dbReference type="GO" id="GO:0005094">
    <property type="term" value="F:Rho GDP-dissociation inhibitor activity"/>
    <property type="evidence" value="ECO:0007669"/>
    <property type="project" value="InterPro"/>
</dbReference>
<evidence type="ECO:0000256" key="9">
    <source>
        <dbReference type="ARBA" id="ARBA00040620"/>
    </source>
</evidence>
<dbReference type="AlphaFoldDB" id="A0AA40LFA1"/>
<keyword evidence="14" id="KW-1185">Reference proteome</keyword>
<evidence type="ECO:0000313" key="13">
    <source>
        <dbReference type="EMBL" id="KAK1330720.1"/>
    </source>
</evidence>
<evidence type="ECO:0000256" key="10">
    <source>
        <dbReference type="ARBA" id="ARBA00041559"/>
    </source>
</evidence>
<comment type="caution">
    <text evidence="13">The sequence shown here is derived from an EMBL/GenBank/DDBJ whole genome shotgun (WGS) entry which is preliminary data.</text>
</comment>
<evidence type="ECO:0000256" key="3">
    <source>
        <dbReference type="ARBA" id="ARBA00022468"/>
    </source>
</evidence>
<keyword evidence="6" id="KW-0832">Ubl conjugation</keyword>
<name>A0AA40LFA1_CNENI</name>
<comment type="subunit">
    <text evidence="11">Monomer. Interacts with FER. Interacts with PLXNB3. Forms a heterodimer with RAC1. Interacts with RHOA, the affinity is increased by three orders of magnitude when RHOA is prenylated. Interacts with PSMD10; the interaction increases ARHGDIA association with RHOA, leading to ARHGDIA-mediated inactivation of RHOA and ROCK and prolonged AKT activation. Interacts with KANK2; the interaction is direct and may regulate the interaction of ARHGDIA with RHOA, RAC1 and CDC42. Interacts with RHOC. Interacts with CDC42. Interacts with NGFR (via death domain); NGFR binding decreases the affinity for RHOA.</text>
</comment>
<evidence type="ECO:0000256" key="8">
    <source>
        <dbReference type="ARBA" id="ARBA00037489"/>
    </source>
</evidence>
<dbReference type="Proteomes" id="UP001177744">
    <property type="component" value="Unassembled WGS sequence"/>
</dbReference>
<keyword evidence="4" id="KW-0963">Cytoplasm</keyword>
<accession>A0AA40LFA1</accession>
<dbReference type="GO" id="GO:0005829">
    <property type="term" value="C:cytosol"/>
    <property type="evidence" value="ECO:0007669"/>
    <property type="project" value="TreeGrafter"/>
</dbReference>
<evidence type="ECO:0000313" key="14">
    <source>
        <dbReference type="Proteomes" id="UP001177744"/>
    </source>
</evidence>
<evidence type="ECO:0000256" key="12">
    <source>
        <dbReference type="SAM" id="MobiDB-lite"/>
    </source>
</evidence>
<comment type="function">
    <text evidence="8">Controls Rho proteins homeostasis. Regulates the GDP/GTP exchange reaction of the Rho proteins by inhibiting the dissociation of GDP from them, and the subsequent binding of GTP to them. Retains Rho proteins such as CDC42, RAC1 and RHOA in an inactive cytosolic pool, regulating their stability and protecting them from degradation. Actively involved in the recycling and distribution of activated Rho GTPases in the cell, mediates extraction from membranes of both inactive and activated molecules due its exceptionally high affinity for prenylated forms. Through the modulation of Rho proteins, may play a role in cell motility regulation. In glioma cells, inhibits cell migration and invasion by mediating the signals of SEMA5A and PLXNB3 that lead to inactivation of RAC1.</text>
</comment>
<gene>
    <name evidence="13" type="ORF">QTO34_008658</name>
</gene>
<keyword evidence="3" id="KW-0343">GTPase activation</keyword>
<dbReference type="GO" id="GO:0007266">
    <property type="term" value="P:Rho protein signal transduction"/>
    <property type="evidence" value="ECO:0007669"/>
    <property type="project" value="InterPro"/>
</dbReference>
<dbReference type="PRINTS" id="PR00492">
    <property type="entry name" value="RHOGDI"/>
</dbReference>
<feature type="region of interest" description="Disordered" evidence="12">
    <location>
        <begin position="1"/>
        <end position="36"/>
    </location>
</feature>
<dbReference type="InterPro" id="IPR014756">
    <property type="entry name" value="Ig_E-set"/>
</dbReference>
<dbReference type="InterPro" id="IPR000406">
    <property type="entry name" value="Rho_GDI"/>
</dbReference>
<dbReference type="Pfam" id="PF02115">
    <property type="entry name" value="Rho_GDI"/>
    <property type="match status" value="2"/>
</dbReference>
<dbReference type="GO" id="GO:0016020">
    <property type="term" value="C:membrane"/>
    <property type="evidence" value="ECO:0007669"/>
    <property type="project" value="TreeGrafter"/>
</dbReference>